<reference evidence="1" key="1">
    <citation type="journal article" date="2020" name="Stud. Mycol.">
        <title>101 Dothideomycetes genomes: a test case for predicting lifestyles and emergence of pathogens.</title>
        <authorList>
            <person name="Haridas S."/>
            <person name="Albert R."/>
            <person name="Binder M."/>
            <person name="Bloem J."/>
            <person name="Labutti K."/>
            <person name="Salamov A."/>
            <person name="Andreopoulos B."/>
            <person name="Baker S."/>
            <person name="Barry K."/>
            <person name="Bills G."/>
            <person name="Bluhm B."/>
            <person name="Cannon C."/>
            <person name="Castanera R."/>
            <person name="Culley D."/>
            <person name="Daum C."/>
            <person name="Ezra D."/>
            <person name="Gonzalez J."/>
            <person name="Henrissat B."/>
            <person name="Kuo A."/>
            <person name="Liang C."/>
            <person name="Lipzen A."/>
            <person name="Lutzoni F."/>
            <person name="Magnuson J."/>
            <person name="Mondo S."/>
            <person name="Nolan M."/>
            <person name="Ohm R."/>
            <person name="Pangilinan J."/>
            <person name="Park H.-J."/>
            <person name="Ramirez L."/>
            <person name="Alfaro M."/>
            <person name="Sun H."/>
            <person name="Tritt A."/>
            <person name="Yoshinaga Y."/>
            <person name="Zwiers L.-H."/>
            <person name="Turgeon B."/>
            <person name="Goodwin S."/>
            <person name="Spatafora J."/>
            <person name="Crous P."/>
            <person name="Grigoriev I."/>
        </authorList>
    </citation>
    <scope>NUCLEOTIDE SEQUENCE</scope>
    <source>
        <strain evidence="1">CBS 123094</strain>
    </source>
</reference>
<gene>
    <name evidence="1" type="ORF">P154DRAFT_526754</name>
</gene>
<sequence length="376" mass="42480">MHSILHACRAAVPASKLIPRIANGSSRAFSRSSASLRGKSLPEFLEASTPALSAELAILNSQILLPLHLTHEQQQLVYKEKNRAALETDPVPITIGNVTLPLKHIDQNRMPNRWRTLKAIVDQSSTPEDWENVLRMMEGFRNAGVHVKGNRIEKIIRQMSEAGMHHLILKAAQRADKTDFKLDNPGIVYRAFGSMYDKAADSGWDLEETRKALSMSEQLLELMEDKEHLGKKEVGPHDLRASPLVIAVPTGLTAAIAKMFKDEDHFKVAKYASRLVDTLEQNNGEFLEITIPQMNNELKEKRNFFQNTPIFSLMILQRALKTSSKILGADMPKANVAKTVSDKLSELFKEIEENIDDSRQVLFRKHLEKYQKLEEV</sequence>
<protein>
    <submittedName>
        <fullName evidence="1">Uncharacterized protein</fullName>
    </submittedName>
</protein>
<dbReference type="Proteomes" id="UP000799779">
    <property type="component" value="Unassembled WGS sequence"/>
</dbReference>
<evidence type="ECO:0000313" key="1">
    <source>
        <dbReference type="EMBL" id="KAF1994836.1"/>
    </source>
</evidence>
<keyword evidence="2" id="KW-1185">Reference proteome</keyword>
<dbReference type="AlphaFoldDB" id="A0A6A5WB50"/>
<dbReference type="EMBL" id="ML977650">
    <property type="protein sequence ID" value="KAF1994836.1"/>
    <property type="molecule type" value="Genomic_DNA"/>
</dbReference>
<accession>A0A6A5WB50</accession>
<proteinExistence type="predicted"/>
<name>A0A6A5WB50_9PLEO</name>
<organism evidence="1 2">
    <name type="scientific">Amniculicola lignicola CBS 123094</name>
    <dbReference type="NCBI Taxonomy" id="1392246"/>
    <lineage>
        <taxon>Eukaryota</taxon>
        <taxon>Fungi</taxon>
        <taxon>Dikarya</taxon>
        <taxon>Ascomycota</taxon>
        <taxon>Pezizomycotina</taxon>
        <taxon>Dothideomycetes</taxon>
        <taxon>Pleosporomycetidae</taxon>
        <taxon>Pleosporales</taxon>
        <taxon>Amniculicolaceae</taxon>
        <taxon>Amniculicola</taxon>
    </lineage>
</organism>
<dbReference type="OrthoDB" id="5405126at2759"/>
<evidence type="ECO:0000313" key="2">
    <source>
        <dbReference type="Proteomes" id="UP000799779"/>
    </source>
</evidence>